<dbReference type="OrthoDB" id="271064at2759"/>
<dbReference type="STRING" id="503106.A0A218ZFK3"/>
<dbReference type="GO" id="GO:0008721">
    <property type="term" value="F:D-serine ammonia-lyase activity"/>
    <property type="evidence" value="ECO:0007669"/>
    <property type="project" value="TreeGrafter"/>
</dbReference>
<dbReference type="FunCoup" id="A0A218ZFK3">
    <property type="interactions" value="1064"/>
</dbReference>
<dbReference type="Proteomes" id="UP000242519">
    <property type="component" value="Unassembled WGS sequence"/>
</dbReference>
<comment type="cofactor">
    <cofactor evidence="1">
        <name>pyridoxal 5'-phosphate</name>
        <dbReference type="ChEBI" id="CHEBI:597326"/>
    </cofactor>
</comment>
<dbReference type="SUPFAM" id="SSF53686">
    <property type="entry name" value="Tryptophan synthase beta subunit-like PLP-dependent enzymes"/>
    <property type="match status" value="2"/>
</dbReference>
<keyword evidence="4" id="KW-0456">Lyase</keyword>
<keyword evidence="3" id="KW-0663">Pyridoxal phosphate</keyword>
<sequence length="464" mass="49266">MADPTKSPPLIRSSVMAAQALIKEHVHYTPVLTNTTLDDLASKPQSTCTLAGTPWAGQEPSSPKLRFFFKCENLQRIGAFKIRGAFHALKRLVSEEGWEEGGGRARGVVTHSSGRCLSFHPLNGSSYHVPAGDGKFSMRQCRPVARMSGILEGLLESPQANWARWALESAQSSAGVCNHAQALALAARTMGIPAHIVMPEISTPNKIAGTRGYGANVIFSGSTSTEREAVVEDVIRRTGARLVPPYDHPDIMLGQGTLGIELQEQAAALIASRGGKASKGLDAMVVPCGGGGMLSGTAISCEGTGIFVFGAEPEFEGGDDCKRGLEQGRRIETVKSLTIADGLRTPVGAYPWTVIHDRRLVRRMFGVTEEQILKAMRLVLERMKIVVEPSAVVGLATALYNEDFRRIAAKEGGAEGWDVGIVISGGNTSVEAIGQMFAVGEVDAGRHEGVGGLDARKGVENVAG</sequence>
<dbReference type="CDD" id="cd01562">
    <property type="entry name" value="Thr-dehyd"/>
    <property type="match status" value="1"/>
</dbReference>
<gene>
    <name evidence="6" type="ORF">B2J93_3867</name>
</gene>
<dbReference type="GO" id="GO:0003941">
    <property type="term" value="F:L-serine ammonia-lyase activity"/>
    <property type="evidence" value="ECO:0007669"/>
    <property type="project" value="TreeGrafter"/>
</dbReference>
<dbReference type="InParanoid" id="A0A218ZFK3"/>
<organism evidence="6 7">
    <name type="scientific">Diplocarpon coronariae</name>
    <dbReference type="NCBI Taxonomy" id="2795749"/>
    <lineage>
        <taxon>Eukaryota</taxon>
        <taxon>Fungi</taxon>
        <taxon>Dikarya</taxon>
        <taxon>Ascomycota</taxon>
        <taxon>Pezizomycotina</taxon>
        <taxon>Leotiomycetes</taxon>
        <taxon>Helotiales</taxon>
        <taxon>Drepanopezizaceae</taxon>
        <taxon>Diplocarpon</taxon>
    </lineage>
</organism>
<dbReference type="Gene3D" id="3.40.50.1100">
    <property type="match status" value="3"/>
</dbReference>
<proteinExistence type="inferred from homology"/>
<dbReference type="GO" id="GO:0000287">
    <property type="term" value="F:magnesium ion binding"/>
    <property type="evidence" value="ECO:0007669"/>
    <property type="project" value="TreeGrafter"/>
</dbReference>
<dbReference type="Pfam" id="PF00291">
    <property type="entry name" value="PALP"/>
    <property type="match status" value="1"/>
</dbReference>
<dbReference type="GO" id="GO:0030170">
    <property type="term" value="F:pyridoxal phosphate binding"/>
    <property type="evidence" value="ECO:0007669"/>
    <property type="project" value="TreeGrafter"/>
</dbReference>
<evidence type="ECO:0000256" key="3">
    <source>
        <dbReference type="ARBA" id="ARBA00022898"/>
    </source>
</evidence>
<evidence type="ECO:0000256" key="4">
    <source>
        <dbReference type="ARBA" id="ARBA00023239"/>
    </source>
</evidence>
<evidence type="ECO:0000256" key="1">
    <source>
        <dbReference type="ARBA" id="ARBA00001933"/>
    </source>
</evidence>
<dbReference type="FunFam" id="3.40.50.1100:FF:000005">
    <property type="entry name" value="Threonine dehydratase catabolic"/>
    <property type="match status" value="1"/>
</dbReference>
<evidence type="ECO:0000259" key="5">
    <source>
        <dbReference type="Pfam" id="PF00291"/>
    </source>
</evidence>
<dbReference type="GO" id="GO:0018114">
    <property type="term" value="F:threonine racemase activity"/>
    <property type="evidence" value="ECO:0007669"/>
    <property type="project" value="TreeGrafter"/>
</dbReference>
<protein>
    <submittedName>
        <fullName evidence="6">Pyridoxal-phosphate dependent enzyme</fullName>
    </submittedName>
</protein>
<name>A0A218ZFK3_9HELO</name>
<feature type="domain" description="Tryptophan synthase beta chain-like PALP" evidence="5">
    <location>
        <begin position="175"/>
        <end position="403"/>
    </location>
</feature>
<accession>A0A218ZFK3</accession>
<reference evidence="6 7" key="1">
    <citation type="submission" date="2017-04" db="EMBL/GenBank/DDBJ databases">
        <title>Draft genome sequence of Marssonina coronaria NL1: causal agent of apple blotch.</title>
        <authorList>
            <person name="Cheng Q."/>
        </authorList>
    </citation>
    <scope>NUCLEOTIDE SEQUENCE [LARGE SCALE GENOMIC DNA]</scope>
    <source>
        <strain evidence="6 7">NL1</strain>
    </source>
</reference>
<dbReference type="AlphaFoldDB" id="A0A218ZFK3"/>
<evidence type="ECO:0000313" key="7">
    <source>
        <dbReference type="Proteomes" id="UP000242519"/>
    </source>
</evidence>
<dbReference type="GO" id="GO:0005524">
    <property type="term" value="F:ATP binding"/>
    <property type="evidence" value="ECO:0007669"/>
    <property type="project" value="TreeGrafter"/>
</dbReference>
<evidence type="ECO:0000313" key="6">
    <source>
        <dbReference type="EMBL" id="OWP06871.1"/>
    </source>
</evidence>
<evidence type="ECO:0000256" key="2">
    <source>
        <dbReference type="ARBA" id="ARBA00010869"/>
    </source>
</evidence>
<comment type="caution">
    <text evidence="6">The sequence shown here is derived from an EMBL/GenBank/DDBJ whole genome shotgun (WGS) entry which is preliminary data.</text>
</comment>
<dbReference type="PANTHER" id="PTHR43050">
    <property type="entry name" value="SERINE / THREONINE RACEMASE FAMILY MEMBER"/>
    <property type="match status" value="1"/>
</dbReference>
<keyword evidence="7" id="KW-1185">Reference proteome</keyword>
<dbReference type="InterPro" id="IPR001926">
    <property type="entry name" value="TrpB-like_PALP"/>
</dbReference>
<comment type="similarity">
    <text evidence="2">Belongs to the serine/threonine dehydratase family.</text>
</comment>
<dbReference type="InterPro" id="IPR036052">
    <property type="entry name" value="TrpB-like_PALP_sf"/>
</dbReference>
<dbReference type="GO" id="GO:0030378">
    <property type="term" value="F:serine racemase activity"/>
    <property type="evidence" value="ECO:0007669"/>
    <property type="project" value="TreeGrafter"/>
</dbReference>
<dbReference type="PANTHER" id="PTHR43050:SF1">
    <property type="entry name" value="SERINE RACEMASE"/>
    <property type="match status" value="1"/>
</dbReference>
<dbReference type="EMBL" id="MZNU01000032">
    <property type="protein sequence ID" value="OWP06871.1"/>
    <property type="molecule type" value="Genomic_DNA"/>
</dbReference>